<gene>
    <name evidence="2" type="ORF">Tco_0975047</name>
</gene>
<dbReference type="Proteomes" id="UP001151760">
    <property type="component" value="Unassembled WGS sequence"/>
</dbReference>
<sequence>MKTKVNFQSLEFDVGNVEADLVISMASVQEVNVGFMNSLYGYFIGKRIAYSLVEQYAWNKWCLWVKLHNVPMVSFTSDTLSMIATKLSNPITLDSYMSSMCMEYFARGNFAHALIDLEATCGLKDKLVVAIPKLEDSGYSMETIRPSTNNTKPKDGKQKDIQDDGFHSVKRKTSKDGNWDRQDNGKPMYDLVDDTRKKVEAPPRKTGI</sequence>
<comment type="caution">
    <text evidence="2">The sequence shown here is derived from an EMBL/GenBank/DDBJ whole genome shotgun (WGS) entry which is preliminary data.</text>
</comment>
<organism evidence="2 3">
    <name type="scientific">Tanacetum coccineum</name>
    <dbReference type="NCBI Taxonomy" id="301880"/>
    <lineage>
        <taxon>Eukaryota</taxon>
        <taxon>Viridiplantae</taxon>
        <taxon>Streptophyta</taxon>
        <taxon>Embryophyta</taxon>
        <taxon>Tracheophyta</taxon>
        <taxon>Spermatophyta</taxon>
        <taxon>Magnoliopsida</taxon>
        <taxon>eudicotyledons</taxon>
        <taxon>Gunneridae</taxon>
        <taxon>Pentapetalae</taxon>
        <taxon>asterids</taxon>
        <taxon>campanulids</taxon>
        <taxon>Asterales</taxon>
        <taxon>Asteraceae</taxon>
        <taxon>Asteroideae</taxon>
        <taxon>Anthemideae</taxon>
        <taxon>Anthemidinae</taxon>
        <taxon>Tanacetum</taxon>
    </lineage>
</organism>
<dbReference type="EMBL" id="BQNB010016190">
    <property type="protein sequence ID" value="GJT48890.1"/>
    <property type="molecule type" value="Genomic_DNA"/>
</dbReference>
<evidence type="ECO:0000313" key="3">
    <source>
        <dbReference type="Proteomes" id="UP001151760"/>
    </source>
</evidence>
<feature type="region of interest" description="Disordered" evidence="1">
    <location>
        <begin position="141"/>
        <end position="208"/>
    </location>
</feature>
<reference evidence="2" key="2">
    <citation type="submission" date="2022-01" db="EMBL/GenBank/DDBJ databases">
        <authorList>
            <person name="Yamashiro T."/>
            <person name="Shiraishi A."/>
            <person name="Satake H."/>
            <person name="Nakayama K."/>
        </authorList>
    </citation>
    <scope>NUCLEOTIDE SEQUENCE</scope>
</reference>
<name>A0ABQ5ED92_9ASTR</name>
<proteinExistence type="predicted"/>
<feature type="compositionally biased region" description="Basic and acidic residues" evidence="1">
    <location>
        <begin position="193"/>
        <end position="208"/>
    </location>
</feature>
<feature type="compositionally biased region" description="Basic and acidic residues" evidence="1">
    <location>
        <begin position="152"/>
        <end position="167"/>
    </location>
</feature>
<feature type="compositionally biased region" description="Basic and acidic residues" evidence="1">
    <location>
        <begin position="174"/>
        <end position="184"/>
    </location>
</feature>
<accession>A0ABQ5ED92</accession>
<keyword evidence="3" id="KW-1185">Reference proteome</keyword>
<protein>
    <submittedName>
        <fullName evidence="2">Uncharacterized protein</fullName>
    </submittedName>
</protein>
<reference evidence="2" key="1">
    <citation type="journal article" date="2022" name="Int. J. Mol. Sci.">
        <title>Draft Genome of Tanacetum Coccineum: Genomic Comparison of Closely Related Tanacetum-Family Plants.</title>
        <authorList>
            <person name="Yamashiro T."/>
            <person name="Shiraishi A."/>
            <person name="Nakayama K."/>
            <person name="Satake H."/>
        </authorList>
    </citation>
    <scope>NUCLEOTIDE SEQUENCE</scope>
</reference>
<evidence type="ECO:0000256" key="1">
    <source>
        <dbReference type="SAM" id="MobiDB-lite"/>
    </source>
</evidence>
<evidence type="ECO:0000313" key="2">
    <source>
        <dbReference type="EMBL" id="GJT48890.1"/>
    </source>
</evidence>